<evidence type="ECO:0000256" key="5">
    <source>
        <dbReference type="ARBA" id="ARBA00023136"/>
    </source>
</evidence>
<proteinExistence type="inferred from homology"/>
<sequence>MRKCMGFFVCFLILALDTTATVFGWRAQYAQELVQQMKLWKVEYKKPCQVAYALGLAAACLLVISHVLANFVGGYSAWTRVVGNEEASSTRSLSTACLVFTWVFLAFGLWMLGNGVLSIRKSRASCGLSHHHYLNMGGLLCIFHAISSCAYVSVTTKLD</sequence>
<evidence type="ECO:0000313" key="10">
    <source>
        <dbReference type="Proteomes" id="UP001567538"/>
    </source>
</evidence>
<dbReference type="InterPro" id="IPR009606">
    <property type="entry name" value="DEAL/Modifying_wall_lignin1/2"/>
</dbReference>
<dbReference type="AlphaFoldDB" id="A0ABD1HHC3"/>
<reference evidence="9 10" key="1">
    <citation type="submission" date="2024-06" db="EMBL/GenBank/DDBJ databases">
        <title>A chromosome level genome sequence of Diviner's sage (Salvia divinorum).</title>
        <authorList>
            <person name="Ford S.A."/>
            <person name="Ro D.-K."/>
            <person name="Ness R.W."/>
            <person name="Phillips M.A."/>
        </authorList>
    </citation>
    <scope>NUCLEOTIDE SEQUENCE [LARGE SCALE GENOMIC DNA]</scope>
    <source>
        <strain evidence="9">SAF-2024a</strain>
        <tissue evidence="9">Leaf</tissue>
    </source>
</reference>
<comment type="similarity">
    <text evidence="6">Belongs to the DESIGUAL family.</text>
</comment>
<keyword evidence="10" id="KW-1185">Reference proteome</keyword>
<evidence type="ECO:0000256" key="8">
    <source>
        <dbReference type="SAM" id="SignalP"/>
    </source>
</evidence>
<feature type="transmembrane region" description="Helical" evidence="7">
    <location>
        <begin position="133"/>
        <end position="154"/>
    </location>
</feature>
<keyword evidence="2 7" id="KW-0812">Transmembrane</keyword>
<comment type="caution">
    <text evidence="9">The sequence shown here is derived from an EMBL/GenBank/DDBJ whole genome shotgun (WGS) entry which is preliminary data.</text>
</comment>
<gene>
    <name evidence="9" type="ORF">AAHA92_11274</name>
</gene>
<evidence type="ECO:0000256" key="6">
    <source>
        <dbReference type="ARBA" id="ARBA00029467"/>
    </source>
</evidence>
<dbReference type="GO" id="GO:0012505">
    <property type="term" value="C:endomembrane system"/>
    <property type="evidence" value="ECO:0007669"/>
    <property type="project" value="UniProtKB-SubCell"/>
</dbReference>
<dbReference type="InterPro" id="IPR052222">
    <property type="entry name" value="DESIGUAL"/>
</dbReference>
<feature type="signal peptide" evidence="8">
    <location>
        <begin position="1"/>
        <end position="20"/>
    </location>
</feature>
<evidence type="ECO:0000256" key="7">
    <source>
        <dbReference type="SAM" id="Phobius"/>
    </source>
</evidence>
<evidence type="ECO:0000256" key="3">
    <source>
        <dbReference type="ARBA" id="ARBA00022729"/>
    </source>
</evidence>
<keyword evidence="3 8" id="KW-0732">Signal</keyword>
<evidence type="ECO:0000256" key="4">
    <source>
        <dbReference type="ARBA" id="ARBA00022989"/>
    </source>
</evidence>
<dbReference type="PANTHER" id="PTHR31769">
    <property type="entry name" value="OS07G0462200 PROTEIN-RELATED"/>
    <property type="match status" value="1"/>
</dbReference>
<dbReference type="EMBL" id="JBEAFC010000005">
    <property type="protein sequence ID" value="KAL1555554.1"/>
    <property type="molecule type" value="Genomic_DNA"/>
</dbReference>
<dbReference type="Proteomes" id="UP001567538">
    <property type="component" value="Unassembled WGS sequence"/>
</dbReference>
<protein>
    <submittedName>
        <fullName evidence="9">Protein DESIGUAL 3-like</fullName>
    </submittedName>
</protein>
<feature type="chain" id="PRO_5044823783" evidence="8">
    <location>
        <begin position="21"/>
        <end position="159"/>
    </location>
</feature>
<dbReference type="Pfam" id="PF06749">
    <property type="entry name" value="DUF1218"/>
    <property type="match status" value="1"/>
</dbReference>
<feature type="transmembrane region" description="Helical" evidence="7">
    <location>
        <begin position="93"/>
        <end position="113"/>
    </location>
</feature>
<keyword evidence="5 7" id="KW-0472">Membrane</keyword>
<evidence type="ECO:0000256" key="1">
    <source>
        <dbReference type="ARBA" id="ARBA00004127"/>
    </source>
</evidence>
<organism evidence="9 10">
    <name type="scientific">Salvia divinorum</name>
    <name type="common">Maria pastora</name>
    <name type="synonym">Diviner's sage</name>
    <dbReference type="NCBI Taxonomy" id="28513"/>
    <lineage>
        <taxon>Eukaryota</taxon>
        <taxon>Viridiplantae</taxon>
        <taxon>Streptophyta</taxon>
        <taxon>Embryophyta</taxon>
        <taxon>Tracheophyta</taxon>
        <taxon>Spermatophyta</taxon>
        <taxon>Magnoliopsida</taxon>
        <taxon>eudicotyledons</taxon>
        <taxon>Gunneridae</taxon>
        <taxon>Pentapetalae</taxon>
        <taxon>asterids</taxon>
        <taxon>lamiids</taxon>
        <taxon>Lamiales</taxon>
        <taxon>Lamiaceae</taxon>
        <taxon>Nepetoideae</taxon>
        <taxon>Mentheae</taxon>
        <taxon>Salviinae</taxon>
        <taxon>Salvia</taxon>
        <taxon>Salvia subgen. Calosphace</taxon>
    </lineage>
</organism>
<evidence type="ECO:0000313" key="9">
    <source>
        <dbReference type="EMBL" id="KAL1555554.1"/>
    </source>
</evidence>
<comment type="subcellular location">
    <subcellularLocation>
        <location evidence="1">Endomembrane system</location>
        <topology evidence="1">Multi-pass membrane protein</topology>
    </subcellularLocation>
</comment>
<name>A0ABD1HHC3_SALDI</name>
<accession>A0ABD1HHC3</accession>
<keyword evidence="4 7" id="KW-1133">Transmembrane helix</keyword>
<feature type="transmembrane region" description="Helical" evidence="7">
    <location>
        <begin position="50"/>
        <end position="72"/>
    </location>
</feature>
<evidence type="ECO:0000256" key="2">
    <source>
        <dbReference type="ARBA" id="ARBA00022692"/>
    </source>
</evidence>